<dbReference type="PROSITE" id="PS00815">
    <property type="entry name" value="AIPM_HOMOCIT_SYNTH_1"/>
    <property type="match status" value="1"/>
</dbReference>
<dbReference type="GO" id="GO:0046951">
    <property type="term" value="P:ketone body biosynthetic process"/>
    <property type="evidence" value="ECO:0007669"/>
    <property type="project" value="TreeGrafter"/>
</dbReference>
<dbReference type="GO" id="GO:0004419">
    <property type="term" value="F:hydroxymethylglutaryl-CoA lyase activity"/>
    <property type="evidence" value="ECO:0007669"/>
    <property type="project" value="TreeGrafter"/>
</dbReference>
<evidence type="ECO:0000256" key="1">
    <source>
        <dbReference type="ARBA" id="ARBA00009405"/>
    </source>
</evidence>
<dbReference type="PANTHER" id="PTHR42738">
    <property type="entry name" value="HYDROXYMETHYLGLUTARYL-COA LYASE"/>
    <property type="match status" value="1"/>
</dbReference>
<comment type="similarity">
    <text evidence="5">Belongs to the alpha-IPM synthase/homocitrate synthase family.</text>
</comment>
<dbReference type="eggNOG" id="COG0119">
    <property type="taxonomic scope" value="Bacteria"/>
</dbReference>
<dbReference type="InterPro" id="IPR043594">
    <property type="entry name" value="HMGL"/>
</dbReference>
<evidence type="ECO:0000313" key="8">
    <source>
        <dbReference type="Proteomes" id="UP000027439"/>
    </source>
</evidence>
<evidence type="ECO:0000256" key="3">
    <source>
        <dbReference type="ARBA" id="ARBA00022723"/>
    </source>
</evidence>
<dbReference type="AlphaFoldDB" id="A0A069P4B3"/>
<keyword evidence="3" id="KW-0479">Metal-binding</keyword>
<proteinExistence type="inferred from homology"/>
<dbReference type="InterPro" id="IPR000891">
    <property type="entry name" value="PYR_CT"/>
</dbReference>
<dbReference type="GO" id="GO:0046912">
    <property type="term" value="F:acyltransferase activity, acyl groups converted into alkyl on transfer"/>
    <property type="evidence" value="ECO:0007669"/>
    <property type="project" value="InterPro"/>
</dbReference>
<accession>A0A069P4B3</accession>
<dbReference type="GO" id="GO:0046872">
    <property type="term" value="F:metal ion binding"/>
    <property type="evidence" value="ECO:0007669"/>
    <property type="project" value="UniProtKB-KW"/>
</dbReference>
<protein>
    <submittedName>
        <fullName evidence="7">3-hydroxy-3-methylglutaryl-CoA lyase</fullName>
    </submittedName>
</protein>
<name>A0A069P4B3_9BURK</name>
<dbReference type="PANTHER" id="PTHR42738:SF7">
    <property type="entry name" value="HYDROXYMETHYLGLUTARYL-COA LYASE"/>
    <property type="match status" value="1"/>
</dbReference>
<feature type="domain" description="Pyruvate carboxyltransferase" evidence="6">
    <location>
        <begin position="29"/>
        <end position="298"/>
    </location>
</feature>
<keyword evidence="2 5" id="KW-0808">Transferase</keyword>
<dbReference type="Proteomes" id="UP000027439">
    <property type="component" value="Unassembled WGS sequence"/>
</dbReference>
<dbReference type="InterPro" id="IPR002034">
    <property type="entry name" value="AIPM/Hcit_synth_CS"/>
</dbReference>
<dbReference type="Gene3D" id="3.20.20.70">
    <property type="entry name" value="Aldolase class I"/>
    <property type="match status" value="1"/>
</dbReference>
<dbReference type="EMBL" id="JFHE01000006">
    <property type="protein sequence ID" value="KDR35525.1"/>
    <property type="molecule type" value="Genomic_DNA"/>
</dbReference>
<evidence type="ECO:0000259" key="6">
    <source>
        <dbReference type="PROSITE" id="PS50991"/>
    </source>
</evidence>
<dbReference type="PROSITE" id="PS50991">
    <property type="entry name" value="PYR_CT"/>
    <property type="match status" value="1"/>
</dbReference>
<sequence length="334" mass="35317">MPKAARLSRMRRFERNIEMNDAVIGTPAVRVREVGLRDGLQMVGKILTTEQKLDWCRRMVDAGVRDIEVTSFVPPKVVPQFADAVDVARGALAIDGLHASALVPNLKGAQRAFDVGVAQVHYVLSASDAHNLKNVRRSTAESLEDFGRIVAERDDRAPRVVLGAGVATAFGCTIAGKVEQSVVLGLVDKLIEAGADEITVADTVGYANPGQVRALMSKVCALAGAVPVACHFHDTRGLGLANVLAALDAGVRVFDSSLGGLGGCPFAPNATGNINTEDTVFLLEAEGLKTGIDLDKLLAMRETLAQWLPGEAFTGAIARAGVPKTFRTREAVVA</sequence>
<comment type="similarity">
    <text evidence="1">Belongs to the HMG-CoA lyase family.</text>
</comment>
<organism evidence="7 8">
    <name type="scientific">Caballeronia grimmiae</name>
    <dbReference type="NCBI Taxonomy" id="1071679"/>
    <lineage>
        <taxon>Bacteria</taxon>
        <taxon>Pseudomonadati</taxon>
        <taxon>Pseudomonadota</taxon>
        <taxon>Betaproteobacteria</taxon>
        <taxon>Burkholderiales</taxon>
        <taxon>Burkholderiaceae</taxon>
        <taxon>Caballeronia</taxon>
    </lineage>
</organism>
<evidence type="ECO:0000256" key="4">
    <source>
        <dbReference type="ARBA" id="ARBA00023239"/>
    </source>
</evidence>
<dbReference type="FunFam" id="3.20.20.70:FF:000071">
    <property type="entry name" value="Hydroxymethylglutaryl-CoA lyase"/>
    <property type="match status" value="1"/>
</dbReference>
<gene>
    <name evidence="7" type="ORF">BG57_27145</name>
</gene>
<dbReference type="GO" id="GO:0006552">
    <property type="term" value="P:L-leucine catabolic process"/>
    <property type="evidence" value="ECO:0007669"/>
    <property type="project" value="TreeGrafter"/>
</dbReference>
<evidence type="ECO:0000313" key="7">
    <source>
        <dbReference type="EMBL" id="KDR35525.1"/>
    </source>
</evidence>
<dbReference type="STRING" id="1071679.BG57_27145"/>
<reference evidence="7 8" key="1">
    <citation type="submission" date="2014-03" db="EMBL/GenBank/DDBJ databases">
        <title>Draft Genome Sequences of Four Burkholderia Strains.</title>
        <authorList>
            <person name="Liu X.Y."/>
            <person name="Li C.X."/>
            <person name="Xu J.H."/>
        </authorList>
    </citation>
    <scope>NUCLEOTIDE SEQUENCE [LARGE SCALE GENOMIC DNA]</scope>
    <source>
        <strain evidence="7 8">R27</strain>
    </source>
</reference>
<evidence type="ECO:0000256" key="2">
    <source>
        <dbReference type="ARBA" id="ARBA00022679"/>
    </source>
</evidence>
<keyword evidence="4 7" id="KW-0456">Lyase</keyword>
<comment type="caution">
    <text evidence="7">The sequence shown here is derived from an EMBL/GenBank/DDBJ whole genome shotgun (WGS) entry which is preliminary data.</text>
</comment>
<dbReference type="SUPFAM" id="SSF51569">
    <property type="entry name" value="Aldolase"/>
    <property type="match status" value="1"/>
</dbReference>
<dbReference type="CDD" id="cd07938">
    <property type="entry name" value="DRE_TIM_HMGL"/>
    <property type="match status" value="1"/>
</dbReference>
<dbReference type="InterPro" id="IPR013785">
    <property type="entry name" value="Aldolase_TIM"/>
</dbReference>
<dbReference type="NCBIfam" id="NF004283">
    <property type="entry name" value="PRK05692.1"/>
    <property type="match status" value="1"/>
</dbReference>
<dbReference type="Pfam" id="PF00682">
    <property type="entry name" value="HMGL-like"/>
    <property type="match status" value="1"/>
</dbReference>
<evidence type="ECO:0000256" key="5">
    <source>
        <dbReference type="RuleBase" id="RU003523"/>
    </source>
</evidence>